<evidence type="ECO:0008006" key="8">
    <source>
        <dbReference type="Google" id="ProtNLM"/>
    </source>
</evidence>
<dbReference type="PROSITE" id="PS51257">
    <property type="entry name" value="PROKAR_LIPOPROTEIN"/>
    <property type="match status" value="1"/>
</dbReference>
<dbReference type="Pfam" id="PF01040">
    <property type="entry name" value="UbiA"/>
    <property type="match status" value="1"/>
</dbReference>
<keyword evidence="7" id="KW-1185">Reference proteome</keyword>
<dbReference type="InterPro" id="IPR000537">
    <property type="entry name" value="UbiA_prenyltransferase"/>
</dbReference>
<feature type="transmembrane region" description="Helical" evidence="5">
    <location>
        <begin position="261"/>
        <end position="281"/>
    </location>
</feature>
<keyword evidence="4 5" id="KW-0472">Membrane</keyword>
<evidence type="ECO:0000313" key="6">
    <source>
        <dbReference type="EMBL" id="GAA4310878.1"/>
    </source>
</evidence>
<keyword evidence="2 5" id="KW-0812">Transmembrane</keyword>
<comment type="caution">
    <text evidence="6">The sequence shown here is derived from an EMBL/GenBank/DDBJ whole genome shotgun (WGS) entry which is preliminary data.</text>
</comment>
<feature type="transmembrane region" description="Helical" evidence="5">
    <location>
        <begin position="81"/>
        <end position="101"/>
    </location>
</feature>
<feature type="transmembrane region" description="Helical" evidence="5">
    <location>
        <begin position="7"/>
        <end position="27"/>
    </location>
</feature>
<keyword evidence="3 5" id="KW-1133">Transmembrane helix</keyword>
<evidence type="ECO:0000256" key="2">
    <source>
        <dbReference type="ARBA" id="ARBA00022692"/>
    </source>
</evidence>
<evidence type="ECO:0000256" key="1">
    <source>
        <dbReference type="ARBA" id="ARBA00004141"/>
    </source>
</evidence>
<dbReference type="EMBL" id="BAABGX010000002">
    <property type="protein sequence ID" value="GAA4310878.1"/>
    <property type="molecule type" value="Genomic_DNA"/>
</dbReference>
<organism evidence="6 7">
    <name type="scientific">Nibribacter koreensis</name>
    <dbReference type="NCBI Taxonomy" id="1084519"/>
    <lineage>
        <taxon>Bacteria</taxon>
        <taxon>Pseudomonadati</taxon>
        <taxon>Bacteroidota</taxon>
        <taxon>Cytophagia</taxon>
        <taxon>Cytophagales</taxon>
        <taxon>Hymenobacteraceae</taxon>
        <taxon>Nibribacter</taxon>
    </lineage>
</organism>
<feature type="transmembrane region" description="Helical" evidence="5">
    <location>
        <begin position="166"/>
        <end position="188"/>
    </location>
</feature>
<evidence type="ECO:0000256" key="5">
    <source>
        <dbReference type="SAM" id="Phobius"/>
    </source>
</evidence>
<feature type="transmembrane region" description="Helical" evidence="5">
    <location>
        <begin position="39"/>
        <end position="61"/>
    </location>
</feature>
<reference evidence="7" key="1">
    <citation type="journal article" date="2019" name="Int. J. Syst. Evol. Microbiol.">
        <title>The Global Catalogue of Microorganisms (GCM) 10K type strain sequencing project: providing services to taxonomists for standard genome sequencing and annotation.</title>
        <authorList>
            <consortium name="The Broad Institute Genomics Platform"/>
            <consortium name="The Broad Institute Genome Sequencing Center for Infectious Disease"/>
            <person name="Wu L."/>
            <person name="Ma J."/>
        </authorList>
    </citation>
    <scope>NUCLEOTIDE SEQUENCE [LARGE SCALE GENOMIC DNA]</scope>
    <source>
        <strain evidence="7">JCM 17917</strain>
    </source>
</reference>
<name>A0ABP8FU12_9BACT</name>
<gene>
    <name evidence="6" type="ORF">GCM10023183_29160</name>
</gene>
<evidence type="ECO:0000256" key="4">
    <source>
        <dbReference type="ARBA" id="ARBA00023136"/>
    </source>
</evidence>
<protein>
    <recommendedName>
        <fullName evidence="8">UbiA prenyltransferase family protein</fullName>
    </recommendedName>
</protein>
<dbReference type="Proteomes" id="UP001501844">
    <property type="component" value="Unassembled WGS sequence"/>
</dbReference>
<feature type="transmembrane region" description="Helical" evidence="5">
    <location>
        <begin position="107"/>
        <end position="125"/>
    </location>
</feature>
<evidence type="ECO:0000313" key="7">
    <source>
        <dbReference type="Proteomes" id="UP001501844"/>
    </source>
</evidence>
<accession>A0ABP8FU12</accession>
<feature type="transmembrane region" description="Helical" evidence="5">
    <location>
        <begin position="216"/>
        <end position="232"/>
    </location>
</feature>
<evidence type="ECO:0000256" key="3">
    <source>
        <dbReference type="ARBA" id="ARBA00022989"/>
    </source>
</evidence>
<feature type="transmembrane region" description="Helical" evidence="5">
    <location>
        <begin position="137"/>
        <end position="154"/>
    </location>
</feature>
<proteinExistence type="predicted"/>
<sequence length="282" mass="32312">MRYLLKILDFILFSNIFIAACATALVWETYLLSGMPMSTRLGVMAFFATLFVYNADSLLPYKFNQDVPLTKRMAWVQKNRLVLMAIAATSVLCVFALYWMAAFELSFWFMLHLMVVAGLYSIPVLPDREGYIPLRDIPFLKVFLIAYVWSAITVQLPQMEAGRDLFAADSLILFVRRFLFIFALTLVFDIRDLNKDRMTGTVTFPGKWGVAKTKRLALMALLLFAVLLPATINWQVRLALGLSALGSAWVVWNAHENRSHYYFLVLADGMMLLQFLLVWLLM</sequence>
<dbReference type="RefSeq" id="WP_345167630.1">
    <property type="nucleotide sequence ID" value="NZ_BAABGX010000002.1"/>
</dbReference>
<comment type="subcellular location">
    <subcellularLocation>
        <location evidence="1">Membrane</location>
        <topology evidence="1">Multi-pass membrane protein</topology>
    </subcellularLocation>
</comment>